<feature type="transmembrane region" description="Helical" evidence="1">
    <location>
        <begin position="49"/>
        <end position="69"/>
    </location>
</feature>
<keyword evidence="1" id="KW-0472">Membrane</keyword>
<dbReference type="InterPro" id="IPR007492">
    <property type="entry name" value="LytTR_DNA-bd_dom"/>
</dbReference>
<keyword evidence="3" id="KW-0238">DNA-binding</keyword>
<dbReference type="SMART" id="SM00850">
    <property type="entry name" value="LytTR"/>
    <property type="match status" value="1"/>
</dbReference>
<gene>
    <name evidence="3" type="ORF">ACFFLS_25670</name>
</gene>
<dbReference type="EMBL" id="JBHLYW010000032">
    <property type="protein sequence ID" value="MFC0080453.1"/>
    <property type="molecule type" value="Genomic_DNA"/>
</dbReference>
<keyword evidence="1" id="KW-1133">Transmembrane helix</keyword>
<sequence length="289" mass="33500">MILQALYPNSETNKEIILTSSITGILLYFLLIIYQPFGTSQFEHSYKYLLLFPYGIITAFSFCIVNLLLPKRKIKWTIGSELFKTFWILLLISSLSYFYNTVFVSEVRFSFENYLYMFAYTTALGGPIVVAYILARYIYLSNKNNVAANEVQSFVKSLVENENQLEGNEKNTKLSIIADYGHFCLELLEQDFLFAESADNYCIIYFYSEGTLKKQMIRISLTKLLNQIQTDAIKQVHRSFIVNLKKIVKFKGNSSGYKISIERIEKELAISRKYIDSTMPIIKNFAIRP</sequence>
<evidence type="ECO:0000259" key="2">
    <source>
        <dbReference type="SMART" id="SM00850"/>
    </source>
</evidence>
<organism evidence="3 4">
    <name type="scientific">Flavobacterium procerum</name>
    <dbReference type="NCBI Taxonomy" id="1455569"/>
    <lineage>
        <taxon>Bacteria</taxon>
        <taxon>Pseudomonadati</taxon>
        <taxon>Bacteroidota</taxon>
        <taxon>Flavobacteriia</taxon>
        <taxon>Flavobacteriales</taxon>
        <taxon>Flavobacteriaceae</taxon>
        <taxon>Flavobacterium</taxon>
    </lineage>
</organism>
<protein>
    <submittedName>
        <fullName evidence="3">LytTR family transcriptional regulator DNA-binding domain-containing protein</fullName>
    </submittedName>
</protein>
<dbReference type="PANTHER" id="PTHR37299">
    <property type="entry name" value="TRANSCRIPTIONAL REGULATOR-RELATED"/>
    <property type="match status" value="1"/>
</dbReference>
<evidence type="ECO:0000313" key="3">
    <source>
        <dbReference type="EMBL" id="MFC0080453.1"/>
    </source>
</evidence>
<evidence type="ECO:0000256" key="1">
    <source>
        <dbReference type="SAM" id="Phobius"/>
    </source>
</evidence>
<dbReference type="Pfam" id="PF04397">
    <property type="entry name" value="LytTR"/>
    <property type="match status" value="1"/>
</dbReference>
<feature type="transmembrane region" description="Helical" evidence="1">
    <location>
        <begin position="81"/>
        <end position="99"/>
    </location>
</feature>
<dbReference type="GO" id="GO:0003677">
    <property type="term" value="F:DNA binding"/>
    <property type="evidence" value="ECO:0007669"/>
    <property type="project" value="UniProtKB-KW"/>
</dbReference>
<keyword evidence="1" id="KW-0812">Transmembrane</keyword>
<proteinExistence type="predicted"/>
<name>A0ABV6BYC8_9FLAO</name>
<dbReference type="Proteomes" id="UP001589734">
    <property type="component" value="Unassembled WGS sequence"/>
</dbReference>
<accession>A0ABV6BYC8</accession>
<keyword evidence="4" id="KW-1185">Reference proteome</keyword>
<dbReference type="InterPro" id="IPR046947">
    <property type="entry name" value="LytR-like"/>
</dbReference>
<feature type="transmembrane region" description="Helical" evidence="1">
    <location>
        <begin position="114"/>
        <end position="135"/>
    </location>
</feature>
<feature type="transmembrane region" description="Helical" evidence="1">
    <location>
        <begin position="16"/>
        <end position="37"/>
    </location>
</feature>
<feature type="domain" description="HTH LytTR-type" evidence="2">
    <location>
        <begin position="182"/>
        <end position="283"/>
    </location>
</feature>
<comment type="caution">
    <text evidence="3">The sequence shown here is derived from an EMBL/GenBank/DDBJ whole genome shotgun (WGS) entry which is preliminary data.</text>
</comment>
<evidence type="ECO:0000313" key="4">
    <source>
        <dbReference type="Proteomes" id="UP001589734"/>
    </source>
</evidence>
<dbReference type="PANTHER" id="PTHR37299:SF1">
    <property type="entry name" value="STAGE 0 SPORULATION PROTEIN A HOMOLOG"/>
    <property type="match status" value="1"/>
</dbReference>
<dbReference type="RefSeq" id="WP_379682807.1">
    <property type="nucleotide sequence ID" value="NZ_JBHLYW010000032.1"/>
</dbReference>
<reference evidence="3 4" key="1">
    <citation type="submission" date="2024-09" db="EMBL/GenBank/DDBJ databases">
        <authorList>
            <person name="Sun Q."/>
            <person name="Mori K."/>
        </authorList>
    </citation>
    <scope>NUCLEOTIDE SEQUENCE [LARGE SCALE GENOMIC DNA]</scope>
    <source>
        <strain evidence="3 4">CGMCC 1.12926</strain>
    </source>
</reference>
<dbReference type="Gene3D" id="2.40.50.1020">
    <property type="entry name" value="LytTr DNA-binding domain"/>
    <property type="match status" value="1"/>
</dbReference>